<dbReference type="InterPro" id="IPR046650">
    <property type="entry name" value="DUF6762"/>
</dbReference>
<dbReference type="Pfam" id="PF20548">
    <property type="entry name" value="DUF6762"/>
    <property type="match status" value="1"/>
</dbReference>
<gene>
    <name evidence="1" type="ORF">IO99_17795</name>
</gene>
<keyword evidence="2" id="KW-1185">Reference proteome</keyword>
<accession>A0A084J7I2</accession>
<reference evidence="1 2" key="1">
    <citation type="submission" date="2014-07" db="EMBL/GenBank/DDBJ databases">
        <title>Draft genome of Clostridium sulfidigenes 113A isolated from sediments associated with methane hydrate from Krishna Godavari basin.</title>
        <authorList>
            <person name="Honkalas V.S."/>
            <person name="Dabir A.P."/>
            <person name="Arora P."/>
            <person name="Dhakephalkar P.K."/>
        </authorList>
    </citation>
    <scope>NUCLEOTIDE SEQUENCE [LARGE SCALE GENOMIC DNA]</scope>
    <source>
        <strain evidence="1 2">113A</strain>
    </source>
</reference>
<name>A0A084J7I2_9CLOT</name>
<dbReference type="STRING" id="318464.IO99_17795"/>
<organism evidence="1 2">
    <name type="scientific">Clostridium sulfidigenes</name>
    <dbReference type="NCBI Taxonomy" id="318464"/>
    <lineage>
        <taxon>Bacteria</taxon>
        <taxon>Bacillati</taxon>
        <taxon>Bacillota</taxon>
        <taxon>Clostridia</taxon>
        <taxon>Eubacteriales</taxon>
        <taxon>Clostridiaceae</taxon>
        <taxon>Clostridium</taxon>
    </lineage>
</organism>
<dbReference type="Proteomes" id="UP000028542">
    <property type="component" value="Unassembled WGS sequence"/>
</dbReference>
<dbReference type="AlphaFoldDB" id="A0A084J7I2"/>
<sequence length="132" mass="15755">MDFSAIVLMEKDKETKFFTRELGSYEVNEGAEYITKLFYDGEKVNLYFDTNKDVEEWEFSAIYDLFDDESLTDLVDSIEIYDEEFNPTWIVTFDYDEDHNVLNNRLNNVCTRIKEALEKVFIDIEGKCEEYQ</sequence>
<proteinExistence type="predicted"/>
<dbReference type="EMBL" id="JPMD01000053">
    <property type="protein sequence ID" value="KEZ84916.1"/>
    <property type="molecule type" value="Genomic_DNA"/>
</dbReference>
<dbReference type="RefSeq" id="WP_035135598.1">
    <property type="nucleotide sequence ID" value="NZ_JPMD01000053.1"/>
</dbReference>
<protein>
    <submittedName>
        <fullName evidence="1">Uncharacterized protein</fullName>
    </submittedName>
</protein>
<evidence type="ECO:0000313" key="1">
    <source>
        <dbReference type="EMBL" id="KEZ84916.1"/>
    </source>
</evidence>
<comment type="caution">
    <text evidence="1">The sequence shown here is derived from an EMBL/GenBank/DDBJ whole genome shotgun (WGS) entry which is preliminary data.</text>
</comment>
<dbReference type="eggNOG" id="ENOG50331JD">
    <property type="taxonomic scope" value="Bacteria"/>
</dbReference>
<evidence type="ECO:0000313" key="2">
    <source>
        <dbReference type="Proteomes" id="UP000028542"/>
    </source>
</evidence>